<dbReference type="AlphaFoldDB" id="A0AAP0K085"/>
<evidence type="ECO:0000313" key="1">
    <source>
        <dbReference type="EMBL" id="KAK9142202.1"/>
    </source>
</evidence>
<organism evidence="1 2">
    <name type="scientific">Stephania yunnanensis</name>
    <dbReference type="NCBI Taxonomy" id="152371"/>
    <lineage>
        <taxon>Eukaryota</taxon>
        <taxon>Viridiplantae</taxon>
        <taxon>Streptophyta</taxon>
        <taxon>Embryophyta</taxon>
        <taxon>Tracheophyta</taxon>
        <taxon>Spermatophyta</taxon>
        <taxon>Magnoliopsida</taxon>
        <taxon>Ranunculales</taxon>
        <taxon>Menispermaceae</taxon>
        <taxon>Menispermoideae</taxon>
        <taxon>Cissampelideae</taxon>
        <taxon>Stephania</taxon>
    </lineage>
</organism>
<keyword evidence="2" id="KW-1185">Reference proteome</keyword>
<dbReference type="EMBL" id="JBBNAF010000005">
    <property type="protein sequence ID" value="KAK9142202.1"/>
    <property type="molecule type" value="Genomic_DNA"/>
</dbReference>
<gene>
    <name evidence="1" type="ORF">Syun_011602</name>
</gene>
<sequence>MIKIMAKELKGVAYCELRGALDRRRRSFSLRGRREETVKRMADACPDGENWGNERRRLRDSEKEKLSSFGEEKEVEISGLLKEKKIER</sequence>
<evidence type="ECO:0000313" key="2">
    <source>
        <dbReference type="Proteomes" id="UP001420932"/>
    </source>
</evidence>
<reference evidence="1 2" key="1">
    <citation type="submission" date="2024-01" db="EMBL/GenBank/DDBJ databases">
        <title>Genome assemblies of Stephania.</title>
        <authorList>
            <person name="Yang L."/>
        </authorList>
    </citation>
    <scope>NUCLEOTIDE SEQUENCE [LARGE SCALE GENOMIC DNA]</scope>
    <source>
        <strain evidence="1">YNDBR</strain>
        <tissue evidence="1">Leaf</tissue>
    </source>
</reference>
<proteinExistence type="predicted"/>
<name>A0AAP0K085_9MAGN</name>
<dbReference type="Proteomes" id="UP001420932">
    <property type="component" value="Unassembled WGS sequence"/>
</dbReference>
<protein>
    <submittedName>
        <fullName evidence="1">Uncharacterized protein</fullName>
    </submittedName>
</protein>
<comment type="caution">
    <text evidence="1">The sequence shown here is derived from an EMBL/GenBank/DDBJ whole genome shotgun (WGS) entry which is preliminary data.</text>
</comment>
<accession>A0AAP0K085</accession>